<proteinExistence type="predicted"/>
<gene>
    <name evidence="1" type="ORF">PPENT_87.1.T0650256</name>
</gene>
<dbReference type="AlphaFoldDB" id="A0A8S1VMG1"/>
<keyword evidence="2" id="KW-1185">Reference proteome</keyword>
<evidence type="ECO:0000313" key="1">
    <source>
        <dbReference type="EMBL" id="CAD8176782.1"/>
    </source>
</evidence>
<dbReference type="Proteomes" id="UP000689195">
    <property type="component" value="Unassembled WGS sequence"/>
</dbReference>
<comment type="caution">
    <text evidence="1">The sequence shown here is derived from an EMBL/GenBank/DDBJ whole genome shotgun (WGS) entry which is preliminary data.</text>
</comment>
<dbReference type="EMBL" id="CAJJDO010000065">
    <property type="protein sequence ID" value="CAD8176782.1"/>
    <property type="molecule type" value="Genomic_DNA"/>
</dbReference>
<organism evidence="1 2">
    <name type="scientific">Paramecium pentaurelia</name>
    <dbReference type="NCBI Taxonomy" id="43138"/>
    <lineage>
        <taxon>Eukaryota</taxon>
        <taxon>Sar</taxon>
        <taxon>Alveolata</taxon>
        <taxon>Ciliophora</taxon>
        <taxon>Intramacronucleata</taxon>
        <taxon>Oligohymenophorea</taxon>
        <taxon>Peniculida</taxon>
        <taxon>Parameciidae</taxon>
        <taxon>Paramecium</taxon>
    </lineage>
</organism>
<reference evidence="1" key="1">
    <citation type="submission" date="2021-01" db="EMBL/GenBank/DDBJ databases">
        <authorList>
            <consortium name="Genoscope - CEA"/>
            <person name="William W."/>
        </authorList>
    </citation>
    <scope>NUCLEOTIDE SEQUENCE</scope>
</reference>
<sequence length="68" mass="7868">MVSVSIFSSNAQMSINCEFVNLNQMDYGIKFEKGGSNFAQTYQKDYNLIIQQQNDKFQNLNLIQHTLN</sequence>
<evidence type="ECO:0000313" key="2">
    <source>
        <dbReference type="Proteomes" id="UP000689195"/>
    </source>
</evidence>
<name>A0A8S1VMG1_9CILI</name>
<accession>A0A8S1VMG1</accession>
<protein>
    <submittedName>
        <fullName evidence="1">Uncharacterized protein</fullName>
    </submittedName>
</protein>